<evidence type="ECO:0000256" key="1">
    <source>
        <dbReference type="ARBA" id="ARBA00004496"/>
    </source>
</evidence>
<dbReference type="Proteomes" id="UP001210211">
    <property type="component" value="Unassembled WGS sequence"/>
</dbReference>
<accession>A0AAD5Z5T5</accession>
<dbReference type="InterPro" id="IPR001680">
    <property type="entry name" value="WD40_rpt"/>
</dbReference>
<dbReference type="PROSITE" id="PS50294">
    <property type="entry name" value="WD_REPEATS_REGION"/>
    <property type="match status" value="1"/>
</dbReference>
<evidence type="ECO:0000256" key="2">
    <source>
        <dbReference type="ARBA" id="ARBA00022490"/>
    </source>
</evidence>
<dbReference type="InterPro" id="IPR015943">
    <property type="entry name" value="WD40/YVTN_repeat-like_dom_sf"/>
</dbReference>
<comment type="subcellular location">
    <subcellularLocation>
        <location evidence="1">Cytoplasm</location>
    </subcellularLocation>
</comment>
<keyword evidence="2" id="KW-0963">Cytoplasm</keyword>
<name>A0AAD5Z5T5_9POAL</name>
<keyword evidence="4" id="KW-0819">tRNA processing</keyword>
<dbReference type="PANTHER" id="PTHR14344:SF3">
    <property type="entry name" value="WD REPEAT-CONTAINING PROTEIN 6"/>
    <property type="match status" value="1"/>
</dbReference>
<dbReference type="PROSITE" id="PS50082">
    <property type="entry name" value="WD_REPEATS_2"/>
    <property type="match status" value="2"/>
</dbReference>
<keyword evidence="3 7" id="KW-0853">WD repeat</keyword>
<dbReference type="Gene3D" id="2.130.10.10">
    <property type="entry name" value="YVTN repeat-like/Quinoprotein amine dehydrogenase"/>
    <property type="match status" value="4"/>
</dbReference>
<dbReference type="SUPFAM" id="SSF50978">
    <property type="entry name" value="WD40 repeat-like"/>
    <property type="match status" value="3"/>
</dbReference>
<dbReference type="Pfam" id="PF00400">
    <property type="entry name" value="WD40"/>
    <property type="match status" value="3"/>
</dbReference>
<evidence type="ECO:0000256" key="7">
    <source>
        <dbReference type="PROSITE-ProRule" id="PRU00221"/>
    </source>
</evidence>
<dbReference type="EMBL" id="JAMRDG010000002">
    <property type="protein sequence ID" value="KAJ3687427.1"/>
    <property type="molecule type" value="Genomic_DNA"/>
</dbReference>
<evidence type="ECO:0000313" key="9">
    <source>
        <dbReference type="Proteomes" id="UP001210211"/>
    </source>
</evidence>
<evidence type="ECO:0000256" key="5">
    <source>
        <dbReference type="ARBA" id="ARBA00022737"/>
    </source>
</evidence>
<dbReference type="InterPro" id="IPR051973">
    <property type="entry name" value="tRNA_Anticodon_Mtase-Reg"/>
</dbReference>
<feature type="repeat" description="WD" evidence="7">
    <location>
        <begin position="943"/>
        <end position="966"/>
    </location>
</feature>
<evidence type="ECO:0000313" key="8">
    <source>
        <dbReference type="EMBL" id="KAJ3687427.1"/>
    </source>
</evidence>
<gene>
    <name evidence="8" type="ORF">LUZ61_016591</name>
</gene>
<keyword evidence="9" id="KW-1185">Reference proteome</keyword>
<sequence>MVMAMETGAAWRMSGGPYLGEVSALCLLRLQSKSESASASPVLLAAGIGSEVLLYHLPSGHLLSSFQVFHGGVRVHGIVASDKLQLVSVFGETSLKLFSLTSSSSFQYCLDLVHRLPPFDHWVLHACFLQDQHPLLLAVGLSDNSVALWDVSSSSLLARVYSPDRCLLYSMRLSGHSIPSLRLASGTILNQILVWKLDPQQFIAVNLARLNGHEGSIFALAWSHDASKLMSASDDRSARIWDLTAQCQTEGFYIHSQCTLFGHHARIWECYLSDSVIITAGEDCTCRLWGVDGSQIMILKEHIGRGIWRCLYEPSLSLVITAGFDSAIKIHDISSKGKGGFTTATSDLTHLSDVFTISAPKTMKQLSLMDSKSEYVRCLQFTEQNTLYVSTNNGILYHVNISEPKYPKWTQLVQVDEKIPIICMDVTERGIVALGDGKGHATIVKVIDEGESEAKVDLSFSWLAEKERQLLGIFWCKSLGSSHLFTGDPRGVLKLWYIEDNIKFNTHGFTRSVKVPLIATFESCFGARVLCIDASPKEEILIAGDNKGNLIIFPFRESIRMGDPSDSTDEKIPLVDRFKGAHGISSVTSVFIRESDVGNVEIRTTGGDGCICLFKYRNPDRKIEFIGMKQVKELGTVQSVYSEFHCGEASLLDSLATGFMSADFVIWDLVNETKVLQIPCGGWRRPYSYYLGAVSRQQNCFAFLKDQEIHVHKLWVSVCEKQVLPQVLHMQFHGREIHTLSFIPLEKLKQKGTPCALVATGCEDGTVRLTRYLLIERRWLDSKLLGEHVGGSAVRSICFTPKVHPFRHHLNGSQSDSDIDHEYSLLISVGSKQVLTCWVLDEGNASTSFQWFSSHIPPRINTSNKEEKHVENDWRYMAVTAFILNNSFARMSVCFIVVACSDASLILRALLLPSRLWFDVATLGQQTSPVLALQYILVGGNDVSTNEDRYIIISGATDGSITFWDLTRFINNFMQLIAEIQPQTLIDCQTRPKTGRGSCGGRKWRSLANYSSKNSNQEEEPALQNKNSNDLPEAEPLVIFDHVHQSGVNCLHVVLSDKGCFLLVSGGDDQALHCFTFRLEGPVTDGDIKIRVLSEDKIASAHSSAVKGIWTDGTWVFSTGLDQRVRFWKLNQSGKLAEYAHLIISVPEPETLDAVISDRENKRYQIAVAGRGMQMVEFSCRT</sequence>
<comment type="caution">
    <text evidence="8">The sequence shown here is derived from an EMBL/GenBank/DDBJ whole genome shotgun (WGS) entry which is preliminary data.</text>
</comment>
<reference evidence="8 9" key="1">
    <citation type="journal article" date="2022" name="Cell">
        <title>Repeat-based holocentromeres influence genome architecture and karyotype evolution.</title>
        <authorList>
            <person name="Hofstatter P.G."/>
            <person name="Thangavel G."/>
            <person name="Lux T."/>
            <person name="Neumann P."/>
            <person name="Vondrak T."/>
            <person name="Novak P."/>
            <person name="Zhang M."/>
            <person name="Costa L."/>
            <person name="Castellani M."/>
            <person name="Scott A."/>
            <person name="Toegelov H."/>
            <person name="Fuchs J."/>
            <person name="Mata-Sucre Y."/>
            <person name="Dias Y."/>
            <person name="Vanzela A.L.L."/>
            <person name="Huettel B."/>
            <person name="Almeida C.C.S."/>
            <person name="Simkova H."/>
            <person name="Souza G."/>
            <person name="Pedrosa-Harand A."/>
            <person name="Macas J."/>
            <person name="Mayer K.F.X."/>
            <person name="Houben A."/>
            <person name="Marques A."/>
        </authorList>
    </citation>
    <scope>NUCLEOTIDE SEQUENCE [LARGE SCALE GENOMIC DNA]</scope>
    <source>
        <strain evidence="8">RhyTen1mFocal</strain>
    </source>
</reference>
<dbReference type="AlphaFoldDB" id="A0AAD5Z5T5"/>
<dbReference type="PROSITE" id="PS00678">
    <property type="entry name" value="WD_REPEATS_1"/>
    <property type="match status" value="1"/>
</dbReference>
<dbReference type="InterPro" id="IPR019775">
    <property type="entry name" value="WD40_repeat_CS"/>
</dbReference>
<organism evidence="8 9">
    <name type="scientific">Rhynchospora tenuis</name>
    <dbReference type="NCBI Taxonomy" id="198213"/>
    <lineage>
        <taxon>Eukaryota</taxon>
        <taxon>Viridiplantae</taxon>
        <taxon>Streptophyta</taxon>
        <taxon>Embryophyta</taxon>
        <taxon>Tracheophyta</taxon>
        <taxon>Spermatophyta</taxon>
        <taxon>Magnoliopsida</taxon>
        <taxon>Liliopsida</taxon>
        <taxon>Poales</taxon>
        <taxon>Cyperaceae</taxon>
        <taxon>Cyperoideae</taxon>
        <taxon>Rhynchosporeae</taxon>
        <taxon>Rhynchospora</taxon>
    </lineage>
</organism>
<evidence type="ECO:0008006" key="10">
    <source>
        <dbReference type="Google" id="ProtNLM"/>
    </source>
</evidence>
<dbReference type="GO" id="GO:0030488">
    <property type="term" value="P:tRNA methylation"/>
    <property type="evidence" value="ECO:0007669"/>
    <property type="project" value="TreeGrafter"/>
</dbReference>
<dbReference type="GO" id="GO:0005737">
    <property type="term" value="C:cytoplasm"/>
    <property type="evidence" value="ECO:0007669"/>
    <property type="project" value="UniProtKB-SubCell"/>
</dbReference>
<comment type="similarity">
    <text evidence="6">Belongs to the WD repeat WDR6 family.</text>
</comment>
<dbReference type="PANTHER" id="PTHR14344">
    <property type="entry name" value="WD REPEAT PROTEIN"/>
    <property type="match status" value="1"/>
</dbReference>
<feature type="repeat" description="WD" evidence="7">
    <location>
        <begin position="210"/>
        <end position="243"/>
    </location>
</feature>
<dbReference type="InterPro" id="IPR036322">
    <property type="entry name" value="WD40_repeat_dom_sf"/>
</dbReference>
<proteinExistence type="inferred from homology"/>
<evidence type="ECO:0000256" key="3">
    <source>
        <dbReference type="ARBA" id="ARBA00022574"/>
    </source>
</evidence>
<protein>
    <recommendedName>
        <fullName evidence="10">WD repeat-containing protein 6</fullName>
    </recommendedName>
</protein>
<evidence type="ECO:0000256" key="4">
    <source>
        <dbReference type="ARBA" id="ARBA00022694"/>
    </source>
</evidence>
<evidence type="ECO:0000256" key="6">
    <source>
        <dbReference type="ARBA" id="ARBA00038255"/>
    </source>
</evidence>
<keyword evidence="5" id="KW-0677">Repeat</keyword>
<dbReference type="SMART" id="SM00320">
    <property type="entry name" value="WD40"/>
    <property type="match status" value="11"/>
</dbReference>